<dbReference type="RefSeq" id="XP_027115017.1">
    <property type="nucleotide sequence ID" value="XM_027259216.2"/>
</dbReference>
<evidence type="ECO:0000256" key="2">
    <source>
        <dbReference type="ARBA" id="ARBA00010617"/>
    </source>
</evidence>
<keyword evidence="14" id="KW-1185">Reference proteome</keyword>
<evidence type="ECO:0000313" key="14">
    <source>
        <dbReference type="Proteomes" id="UP001652660"/>
    </source>
</evidence>
<keyword evidence="10 13" id="KW-0472">Membrane</keyword>
<dbReference type="Proteomes" id="UP001652660">
    <property type="component" value="Chromosome 2e"/>
</dbReference>
<reference evidence="15" key="2">
    <citation type="submission" date="2025-08" db="UniProtKB">
        <authorList>
            <consortium name="RefSeq"/>
        </authorList>
    </citation>
    <scope>IDENTIFICATION</scope>
    <source>
        <tissue evidence="15">Leaves</tissue>
    </source>
</reference>
<keyword evidence="7 12" id="KW-0560">Oxidoreductase</keyword>
<accession>A0A6P6WN30</accession>
<keyword evidence="6 13" id="KW-1133">Transmembrane helix</keyword>
<evidence type="ECO:0000256" key="3">
    <source>
        <dbReference type="ARBA" id="ARBA00022617"/>
    </source>
</evidence>
<keyword evidence="3 11" id="KW-0349">Heme</keyword>
<dbReference type="PROSITE" id="PS00086">
    <property type="entry name" value="CYTOCHROME_P450"/>
    <property type="match status" value="1"/>
</dbReference>
<dbReference type="GO" id="GO:0005506">
    <property type="term" value="F:iron ion binding"/>
    <property type="evidence" value="ECO:0007669"/>
    <property type="project" value="InterPro"/>
</dbReference>
<comment type="cofactor">
    <cofactor evidence="11">
        <name>heme</name>
        <dbReference type="ChEBI" id="CHEBI:30413"/>
    </cofactor>
</comment>
<evidence type="ECO:0000256" key="5">
    <source>
        <dbReference type="ARBA" id="ARBA00022723"/>
    </source>
</evidence>
<evidence type="ECO:0000256" key="1">
    <source>
        <dbReference type="ARBA" id="ARBA00004370"/>
    </source>
</evidence>
<gene>
    <name evidence="15" type="primary">LOC113733074</name>
</gene>
<evidence type="ECO:0000256" key="10">
    <source>
        <dbReference type="ARBA" id="ARBA00023136"/>
    </source>
</evidence>
<proteinExistence type="inferred from homology"/>
<keyword evidence="9 12" id="KW-0503">Monooxygenase</keyword>
<dbReference type="PANTHER" id="PTHR47950">
    <property type="entry name" value="CYTOCHROME P450, FAMILY 76, SUBFAMILY C, POLYPEPTIDE 5-RELATED"/>
    <property type="match status" value="1"/>
</dbReference>
<dbReference type="FunFam" id="1.10.630.10:FF:000007">
    <property type="entry name" value="Cytochrome P450 76C4"/>
    <property type="match status" value="1"/>
</dbReference>
<dbReference type="InterPro" id="IPR036396">
    <property type="entry name" value="Cyt_P450_sf"/>
</dbReference>
<comment type="subcellular location">
    <subcellularLocation>
        <location evidence="1">Membrane</location>
    </subcellularLocation>
</comment>
<dbReference type="GO" id="GO:0016020">
    <property type="term" value="C:membrane"/>
    <property type="evidence" value="ECO:0007669"/>
    <property type="project" value="UniProtKB-SubCell"/>
</dbReference>
<dbReference type="CDD" id="cd11073">
    <property type="entry name" value="CYP76-like"/>
    <property type="match status" value="1"/>
</dbReference>
<feature type="binding site" description="axial binding residue" evidence="11">
    <location>
        <position position="443"/>
    </location>
    <ligand>
        <name>heme</name>
        <dbReference type="ChEBI" id="CHEBI:30413"/>
    </ligand>
    <ligandPart>
        <name>Fe</name>
        <dbReference type="ChEBI" id="CHEBI:18248"/>
    </ligandPart>
</feature>
<reference evidence="14" key="1">
    <citation type="journal article" date="2025" name="Foods">
        <title>Unveiling the Microbial Signatures of Arabica Coffee Cherries: Insights into Ripeness Specific Diversity, Functional Traits, and Implications for Quality and Safety.</title>
        <authorList>
            <consortium name="RefSeq"/>
            <person name="Tenea G.N."/>
            <person name="Cifuentes V."/>
            <person name="Reyes P."/>
            <person name="Cevallos-Vallejos M."/>
        </authorList>
    </citation>
    <scope>NUCLEOTIDE SEQUENCE [LARGE SCALE GENOMIC DNA]</scope>
</reference>
<dbReference type="Pfam" id="PF00067">
    <property type="entry name" value="p450"/>
    <property type="match status" value="1"/>
</dbReference>
<dbReference type="OrthoDB" id="2789670at2759"/>
<dbReference type="GeneID" id="113733074"/>
<comment type="similarity">
    <text evidence="2 12">Belongs to the cytochrome P450 family.</text>
</comment>
<organism evidence="14 15">
    <name type="scientific">Coffea arabica</name>
    <name type="common">Arabian coffee</name>
    <dbReference type="NCBI Taxonomy" id="13443"/>
    <lineage>
        <taxon>Eukaryota</taxon>
        <taxon>Viridiplantae</taxon>
        <taxon>Streptophyta</taxon>
        <taxon>Embryophyta</taxon>
        <taxon>Tracheophyta</taxon>
        <taxon>Spermatophyta</taxon>
        <taxon>Magnoliopsida</taxon>
        <taxon>eudicotyledons</taxon>
        <taxon>Gunneridae</taxon>
        <taxon>Pentapetalae</taxon>
        <taxon>asterids</taxon>
        <taxon>lamiids</taxon>
        <taxon>Gentianales</taxon>
        <taxon>Rubiaceae</taxon>
        <taxon>Ixoroideae</taxon>
        <taxon>Gardenieae complex</taxon>
        <taxon>Bertiereae - Coffeeae clade</taxon>
        <taxon>Coffeeae</taxon>
        <taxon>Coffea</taxon>
    </lineage>
</organism>
<dbReference type="GO" id="GO:0004497">
    <property type="term" value="F:monooxygenase activity"/>
    <property type="evidence" value="ECO:0007669"/>
    <property type="project" value="UniProtKB-KW"/>
</dbReference>
<dbReference type="PRINTS" id="PR00463">
    <property type="entry name" value="EP450I"/>
</dbReference>
<dbReference type="InterPro" id="IPR002401">
    <property type="entry name" value="Cyt_P450_E_grp-I"/>
</dbReference>
<dbReference type="SUPFAM" id="SSF48264">
    <property type="entry name" value="Cytochrome P450"/>
    <property type="match status" value="1"/>
</dbReference>
<evidence type="ECO:0000313" key="15">
    <source>
        <dbReference type="RefSeq" id="XP_027115017.1"/>
    </source>
</evidence>
<evidence type="ECO:0000256" key="6">
    <source>
        <dbReference type="ARBA" id="ARBA00022989"/>
    </source>
</evidence>
<keyword evidence="8 11" id="KW-0408">Iron</keyword>
<evidence type="ECO:0000256" key="8">
    <source>
        <dbReference type="ARBA" id="ARBA00023004"/>
    </source>
</evidence>
<dbReference type="AlphaFoldDB" id="A0A6P6WN30"/>
<evidence type="ECO:0000256" key="7">
    <source>
        <dbReference type="ARBA" id="ARBA00023002"/>
    </source>
</evidence>
<evidence type="ECO:0000256" key="13">
    <source>
        <dbReference type="SAM" id="Phobius"/>
    </source>
</evidence>
<evidence type="ECO:0000256" key="12">
    <source>
        <dbReference type="RuleBase" id="RU000461"/>
    </source>
</evidence>
<evidence type="ECO:0000256" key="9">
    <source>
        <dbReference type="ARBA" id="ARBA00023033"/>
    </source>
</evidence>
<dbReference type="GO" id="GO:0020037">
    <property type="term" value="F:heme binding"/>
    <property type="evidence" value="ECO:0007669"/>
    <property type="project" value="InterPro"/>
</dbReference>
<dbReference type="InterPro" id="IPR017972">
    <property type="entry name" value="Cyt_P450_CS"/>
</dbReference>
<evidence type="ECO:0000256" key="4">
    <source>
        <dbReference type="ARBA" id="ARBA00022692"/>
    </source>
</evidence>
<feature type="transmembrane region" description="Helical" evidence="13">
    <location>
        <begin position="6"/>
        <end position="24"/>
    </location>
</feature>
<dbReference type="PRINTS" id="PR00385">
    <property type="entry name" value="P450"/>
</dbReference>
<name>A0A6P6WN30_COFAR</name>
<keyword evidence="5 11" id="KW-0479">Metal-binding</keyword>
<dbReference type="Gene3D" id="1.10.630.10">
    <property type="entry name" value="Cytochrome P450"/>
    <property type="match status" value="1"/>
</dbReference>
<dbReference type="PANTHER" id="PTHR47950:SF4">
    <property type="entry name" value="GERANIOL 8-HYDROXYLASE-LIKE"/>
    <property type="match status" value="1"/>
</dbReference>
<dbReference type="GO" id="GO:0016705">
    <property type="term" value="F:oxidoreductase activity, acting on paired donors, with incorporation or reduction of molecular oxygen"/>
    <property type="evidence" value="ECO:0007669"/>
    <property type="project" value="InterPro"/>
</dbReference>
<sequence length="507" mass="57519">MALFDAIIWLALFFVIWASTYFLVSELRSRRIARLPPGPYPIPIIGNILNVGQKPHESFAKLSKIYGPLMSLKLGSKRTVVVSSPTIASEVLQKYDQLFSGRAVANAVQALDHDKASIVFLPASSQWRNLRKICKEQLFSLQKLDASQGSRREKLQELCDYLQRCSVSRKIVNVSDAAFTTSLNLISRSLFSVDFANYDSNSSQELKGIVWGIMKNVGAPNLADYFPVLQMIDPQGIRRRITFYMQRLFAIFDDVIDERLQVRGTSETKKNDLLEGLLDHSIKNESEFCRNDLKHLLLDLFLAGTETASVTVEWAMAELLRSPDKIANIRAELKEVIGKKEGVQESDISRLPYLQAVIKETFRLHPPAPLLIPHKADEDVEINGFIVPKNTEVLVNVWASGRDPTMWSNPENFEPERFLGSDIIDVRGQHFELIPFGAGRRICPGLPLGYRMVHLMLASFIYNIDWKLEDGMKPEDLDMEEKFGLTVQRAWPLKAIPVKLRLQYIAI</sequence>
<protein>
    <submittedName>
        <fullName evidence="15">Cytochrome P450 76T24</fullName>
    </submittedName>
</protein>
<keyword evidence="4 13" id="KW-0812">Transmembrane</keyword>
<evidence type="ECO:0000256" key="11">
    <source>
        <dbReference type="PIRSR" id="PIRSR602401-1"/>
    </source>
</evidence>
<dbReference type="InterPro" id="IPR001128">
    <property type="entry name" value="Cyt_P450"/>
</dbReference>